<gene>
    <name evidence="4" type="ORF">R1flu_018739</name>
</gene>
<name>A0ABD1ZGP1_9MARC</name>
<evidence type="ECO:0000256" key="1">
    <source>
        <dbReference type="SAM" id="Coils"/>
    </source>
</evidence>
<feature type="region of interest" description="Disordered" evidence="2">
    <location>
        <begin position="660"/>
        <end position="719"/>
    </location>
</feature>
<feature type="region of interest" description="Disordered" evidence="2">
    <location>
        <begin position="475"/>
        <end position="522"/>
    </location>
</feature>
<feature type="region of interest" description="Disordered" evidence="2">
    <location>
        <begin position="22"/>
        <end position="42"/>
    </location>
</feature>
<protein>
    <recommendedName>
        <fullName evidence="3">Peptidoglycan binding-like domain-containing protein</fullName>
    </recommendedName>
</protein>
<feature type="compositionally biased region" description="Basic residues" evidence="2">
    <location>
        <begin position="662"/>
        <end position="674"/>
    </location>
</feature>
<feature type="compositionally biased region" description="Polar residues" evidence="2">
    <location>
        <begin position="487"/>
        <end position="496"/>
    </location>
</feature>
<feature type="region of interest" description="Disordered" evidence="2">
    <location>
        <begin position="244"/>
        <end position="264"/>
    </location>
</feature>
<sequence length="819" mass="90909">MGAGGQLKEACQKSCLRRRVDALSGTGTGKRTGRQTDTPDKRSLGFHYHRLLHEEDVQPMDGQTFVVPKGSCAVPHLSYLSAAYVFSHGPVVKLFPEGCERVGRRRLRKESHKPIRIGGVTCFYGKSHDSTKISESSSLDSGGGSEGSLATVTGRQGVGDFNGDKIQERYKVHNDGSDGGKGLHRNLGSQGKFVVKEKSWAGPEIRSGKVIENVAVSGASEGRNVQCIEEGGDENIEGRMLDRGTRSVDQGNELGGGDKRKSNVRQPVLNIPRSELMKIEELRFSGDLREGDSGPQVLNLQRALFWLGHLPGLLLTGYFGPETTRALQEFHTAHGVPTSGVWGFHSQQALRKHLQPESYRVNPVDKPTLKGPSRSSRTRLSHTSPLAKRISGKIVEGGQQARQAVRIWYSKALPDMIASISALPQMASVSGRVGIIVLSVVVVSSIAKLWFSMFRRPQGQPVRRRVMSWRNDASLRESTRKALRTPSIRSQGPLKSSESDEFMRRPRNRTQASSPNQHEDSNSLLDRLVLFDGQVLRGDGPQSSKTLPSMSSGLDILAQNDTDDTNRSSVWNRFSHTSQMEQPLQSGREVDQGKETFGLDRFVKLEADPPRKHNLLSRYEPSSRLTAKEAGRPLRESLYDSPNPSWSVWMGNFFSNISKGRSSSHKSGFRRTVRRGNSPVRTRTSERARTEGKPPLRFNKIEKGAMDDSDLGRRQEDDEADLRRRVEDLHRAVQAAEQTRMAAMRALAEERMRSLELEVKISRQKEAAISLEEEVRVLKESHDALLASLRKKYSSSAAARAAAALLYQNWDNSDSNARV</sequence>
<feature type="region of interest" description="Disordered" evidence="2">
    <location>
        <begin position="133"/>
        <end position="158"/>
    </location>
</feature>
<evidence type="ECO:0000313" key="5">
    <source>
        <dbReference type="Proteomes" id="UP001605036"/>
    </source>
</evidence>
<feature type="domain" description="Peptidoglycan binding-like" evidence="3">
    <location>
        <begin position="293"/>
        <end position="344"/>
    </location>
</feature>
<proteinExistence type="predicted"/>
<dbReference type="Pfam" id="PF01471">
    <property type="entry name" value="PG_binding_1"/>
    <property type="match status" value="1"/>
</dbReference>
<reference evidence="4 5" key="1">
    <citation type="submission" date="2024-09" db="EMBL/GenBank/DDBJ databases">
        <title>Chromosome-scale assembly of Riccia fluitans.</title>
        <authorList>
            <person name="Paukszto L."/>
            <person name="Sawicki J."/>
            <person name="Karawczyk K."/>
            <person name="Piernik-Szablinska J."/>
            <person name="Szczecinska M."/>
            <person name="Mazdziarz M."/>
        </authorList>
    </citation>
    <scope>NUCLEOTIDE SEQUENCE [LARGE SCALE GENOMIC DNA]</scope>
    <source>
        <strain evidence="4">Rf_01</strain>
        <tissue evidence="4">Aerial parts of the thallus</tissue>
    </source>
</reference>
<comment type="caution">
    <text evidence="4">The sequence shown here is derived from an EMBL/GenBank/DDBJ whole genome shotgun (WGS) entry which is preliminary data.</text>
</comment>
<evidence type="ECO:0000313" key="4">
    <source>
        <dbReference type="EMBL" id="KAL2650611.1"/>
    </source>
</evidence>
<evidence type="ECO:0000259" key="3">
    <source>
        <dbReference type="Pfam" id="PF01471"/>
    </source>
</evidence>
<dbReference type="InterPro" id="IPR036366">
    <property type="entry name" value="PGBDSf"/>
</dbReference>
<dbReference type="InterPro" id="IPR036365">
    <property type="entry name" value="PGBD-like_sf"/>
</dbReference>
<feature type="compositionally biased region" description="Basic and acidic residues" evidence="2">
    <location>
        <begin position="683"/>
        <end position="719"/>
    </location>
</feature>
<dbReference type="AlphaFoldDB" id="A0ABD1ZGP1"/>
<feature type="compositionally biased region" description="Polar residues" evidence="2">
    <location>
        <begin position="541"/>
        <end position="552"/>
    </location>
</feature>
<evidence type="ECO:0000256" key="2">
    <source>
        <dbReference type="SAM" id="MobiDB-lite"/>
    </source>
</evidence>
<dbReference type="InterPro" id="IPR002477">
    <property type="entry name" value="Peptidoglycan-bd-like"/>
</dbReference>
<feature type="coiled-coil region" evidence="1">
    <location>
        <begin position="719"/>
        <end position="781"/>
    </location>
</feature>
<accession>A0ABD1ZGP1</accession>
<keyword evidence="1" id="KW-0175">Coiled coil</keyword>
<organism evidence="4 5">
    <name type="scientific">Riccia fluitans</name>
    <dbReference type="NCBI Taxonomy" id="41844"/>
    <lineage>
        <taxon>Eukaryota</taxon>
        <taxon>Viridiplantae</taxon>
        <taxon>Streptophyta</taxon>
        <taxon>Embryophyta</taxon>
        <taxon>Marchantiophyta</taxon>
        <taxon>Marchantiopsida</taxon>
        <taxon>Marchantiidae</taxon>
        <taxon>Marchantiales</taxon>
        <taxon>Ricciaceae</taxon>
        <taxon>Riccia</taxon>
    </lineage>
</organism>
<dbReference type="Gene3D" id="1.10.101.10">
    <property type="entry name" value="PGBD-like superfamily/PGBD"/>
    <property type="match status" value="1"/>
</dbReference>
<feature type="region of interest" description="Disordered" evidence="2">
    <location>
        <begin position="361"/>
        <end position="383"/>
    </location>
</feature>
<dbReference type="SUPFAM" id="SSF47090">
    <property type="entry name" value="PGBD-like"/>
    <property type="match status" value="1"/>
</dbReference>
<keyword evidence="5" id="KW-1185">Reference proteome</keyword>
<feature type="region of interest" description="Disordered" evidence="2">
    <location>
        <begin position="537"/>
        <end position="565"/>
    </location>
</feature>
<dbReference type="EMBL" id="JBHFFA010000001">
    <property type="protein sequence ID" value="KAL2650611.1"/>
    <property type="molecule type" value="Genomic_DNA"/>
</dbReference>
<dbReference type="Proteomes" id="UP001605036">
    <property type="component" value="Unassembled WGS sequence"/>
</dbReference>